<keyword evidence="2 4" id="KW-0479">Metal-binding</keyword>
<dbReference type="PROSITE" id="PS01269">
    <property type="entry name" value="UPF0025"/>
    <property type="match status" value="1"/>
</dbReference>
<proteinExistence type="inferred from homology"/>
<sequence>MKHIAILSDTHGLLREEVRAHLSVADCIIHAGDIDNSLIYHEMERLGEIYVVRGNNDKNWAENLPESITVTIEGVCFFIVHNKKDVPEDLSNIDVVIYGHSHKYSQEMIDGVLFLNPGSCGKRRFDLELTMCGMTVNAGQYQFEKISISY</sequence>
<dbReference type="InterPro" id="IPR000979">
    <property type="entry name" value="Phosphodiesterase_MJ0936/Vps29"/>
</dbReference>
<feature type="domain" description="Calcineurin-like phosphoesterase" evidence="5">
    <location>
        <begin position="3"/>
        <end position="137"/>
    </location>
</feature>
<reference evidence="6" key="1">
    <citation type="submission" date="2022-11" db="EMBL/GenBank/DDBJ databases">
        <title>Lacrimispora xylanolytica sy1, complete genome.</title>
        <authorList>
            <person name="Choi S."/>
        </authorList>
    </citation>
    <scope>NUCLEOTIDE SEQUENCE</scope>
    <source>
        <strain evidence="6">Sy1</strain>
    </source>
</reference>
<dbReference type="PANTHER" id="PTHR11124">
    <property type="entry name" value="VACUOLAR SORTING PROTEIN VPS29"/>
    <property type="match status" value="1"/>
</dbReference>
<dbReference type="InterPro" id="IPR020935">
    <property type="entry name" value="PdiEstase_YfcE_CS"/>
</dbReference>
<dbReference type="EMBL" id="CP113524">
    <property type="protein sequence ID" value="WAJ25285.1"/>
    <property type="molecule type" value="Genomic_DNA"/>
</dbReference>
<dbReference type="InterPro" id="IPR029052">
    <property type="entry name" value="Metallo-depent_PP-like"/>
</dbReference>
<gene>
    <name evidence="6" type="ORF">OW255_07190</name>
</gene>
<accession>A0ABY7AG20</accession>
<evidence type="ECO:0000256" key="3">
    <source>
        <dbReference type="ARBA" id="ARBA00022801"/>
    </source>
</evidence>
<dbReference type="NCBIfam" id="TIGR00040">
    <property type="entry name" value="yfcE"/>
    <property type="match status" value="1"/>
</dbReference>
<evidence type="ECO:0000256" key="1">
    <source>
        <dbReference type="ARBA" id="ARBA00008950"/>
    </source>
</evidence>
<dbReference type="SUPFAM" id="SSF56300">
    <property type="entry name" value="Metallo-dependent phosphatases"/>
    <property type="match status" value="1"/>
</dbReference>
<dbReference type="EC" id="3.1.4.-" evidence="4"/>
<organism evidence="6 7">
    <name type="scientific">Lacrimispora xylanolytica</name>
    <dbReference type="NCBI Taxonomy" id="29375"/>
    <lineage>
        <taxon>Bacteria</taxon>
        <taxon>Bacillati</taxon>
        <taxon>Bacillota</taxon>
        <taxon>Clostridia</taxon>
        <taxon>Lachnospirales</taxon>
        <taxon>Lachnospiraceae</taxon>
        <taxon>Lacrimispora</taxon>
    </lineage>
</organism>
<name>A0ABY7AG20_9FIRM</name>
<dbReference type="Pfam" id="PF12850">
    <property type="entry name" value="Metallophos_2"/>
    <property type="match status" value="1"/>
</dbReference>
<evidence type="ECO:0000313" key="6">
    <source>
        <dbReference type="EMBL" id="WAJ25285.1"/>
    </source>
</evidence>
<dbReference type="InterPro" id="IPR024654">
    <property type="entry name" value="Calcineurin-like_PHP_lpxH"/>
</dbReference>
<evidence type="ECO:0000259" key="5">
    <source>
        <dbReference type="Pfam" id="PF12850"/>
    </source>
</evidence>
<evidence type="ECO:0000313" key="7">
    <source>
        <dbReference type="Proteomes" id="UP001163115"/>
    </source>
</evidence>
<comment type="cofactor">
    <cofactor evidence="4">
        <name>a divalent metal cation</name>
        <dbReference type="ChEBI" id="CHEBI:60240"/>
    </cofactor>
</comment>
<dbReference type="Gene3D" id="3.60.21.10">
    <property type="match status" value="1"/>
</dbReference>
<keyword evidence="3" id="KW-0378">Hydrolase</keyword>
<protein>
    <recommendedName>
        <fullName evidence="4">Phosphoesterase</fullName>
        <ecNumber evidence="4">3.1.4.-</ecNumber>
    </recommendedName>
</protein>
<dbReference type="Proteomes" id="UP001163115">
    <property type="component" value="Chromosome"/>
</dbReference>
<evidence type="ECO:0000256" key="4">
    <source>
        <dbReference type="RuleBase" id="RU362039"/>
    </source>
</evidence>
<dbReference type="RefSeq" id="WP_268116159.1">
    <property type="nucleotide sequence ID" value="NZ_CP113524.1"/>
</dbReference>
<keyword evidence="7" id="KW-1185">Reference proteome</keyword>
<comment type="similarity">
    <text evidence="1 4">Belongs to the metallophosphoesterase superfamily. YfcE family.</text>
</comment>
<evidence type="ECO:0000256" key="2">
    <source>
        <dbReference type="ARBA" id="ARBA00022723"/>
    </source>
</evidence>